<keyword evidence="1 6" id="KW-1277">Toxin-antitoxin system</keyword>
<dbReference type="RefSeq" id="WP_305731109.1">
    <property type="nucleotide sequence ID" value="NZ_OW150024.1"/>
</dbReference>
<keyword evidence="3 6" id="KW-0808">Transferase</keyword>
<evidence type="ECO:0000256" key="5">
    <source>
        <dbReference type="ARBA" id="ARBA00023125"/>
    </source>
</evidence>
<feature type="binding site" evidence="6">
    <location>
        <begin position="18"/>
        <end position="20"/>
    </location>
    <ligand>
        <name>NAD(+)</name>
        <dbReference type="ChEBI" id="CHEBI:57540"/>
    </ligand>
</feature>
<keyword evidence="9" id="KW-1185">Reference proteome</keyword>
<reference evidence="8 9" key="1">
    <citation type="submission" date="2022-03" db="EMBL/GenBank/DDBJ databases">
        <authorList>
            <person name="Koch H."/>
        </authorList>
    </citation>
    <scope>NUCLEOTIDE SEQUENCE [LARGE SCALE GENOMIC DNA]</scope>
    <source>
        <strain evidence="8 9">G1</strain>
    </source>
</reference>
<feature type="active site" description="Proton acceptor" evidence="6">
    <location>
        <position position="55"/>
    </location>
</feature>
<accession>A0ABM9D4G4</accession>
<feature type="active site" evidence="6">
    <location>
        <position position="155"/>
    </location>
</feature>
<evidence type="ECO:0000256" key="1">
    <source>
        <dbReference type="ARBA" id="ARBA00022649"/>
    </source>
</evidence>
<dbReference type="Pfam" id="PF14487">
    <property type="entry name" value="DarT"/>
    <property type="match status" value="1"/>
</dbReference>
<comment type="catalytic activity">
    <reaction evidence="6">
        <text>a thymidine in DNA + NAD(+) = an N-(ADP-alpha-D-ribosyl)-thymidine in DNA + nicotinamide + H(+)</text>
        <dbReference type="Rhea" id="RHEA:71651"/>
        <dbReference type="Rhea" id="RHEA-COMP:13556"/>
        <dbReference type="Rhea" id="RHEA-COMP:18051"/>
        <dbReference type="ChEBI" id="CHEBI:15378"/>
        <dbReference type="ChEBI" id="CHEBI:17154"/>
        <dbReference type="ChEBI" id="CHEBI:57540"/>
        <dbReference type="ChEBI" id="CHEBI:137386"/>
        <dbReference type="ChEBI" id="CHEBI:191199"/>
    </reaction>
</comment>
<organism evidence="8 9">
    <name type="scientific">Trichlorobacter ammonificans</name>
    <dbReference type="NCBI Taxonomy" id="2916410"/>
    <lineage>
        <taxon>Bacteria</taxon>
        <taxon>Pseudomonadati</taxon>
        <taxon>Thermodesulfobacteriota</taxon>
        <taxon>Desulfuromonadia</taxon>
        <taxon>Geobacterales</taxon>
        <taxon>Geobacteraceae</taxon>
        <taxon>Trichlorobacter</taxon>
    </lineage>
</organism>
<proteinExistence type="inferred from homology"/>
<evidence type="ECO:0000256" key="3">
    <source>
        <dbReference type="ARBA" id="ARBA00022679"/>
    </source>
</evidence>
<evidence type="ECO:0000313" key="9">
    <source>
        <dbReference type="Proteomes" id="UP001295463"/>
    </source>
</evidence>
<name>A0ABM9D4G4_9BACT</name>
<dbReference type="PROSITE" id="PS52018">
    <property type="entry name" value="DART"/>
    <property type="match status" value="1"/>
</dbReference>
<feature type="domain" description="DarT" evidence="7">
    <location>
        <begin position="14"/>
        <end position="204"/>
    </location>
</feature>
<keyword evidence="2 6" id="KW-0328">Glycosyltransferase</keyword>
<feature type="binding site" evidence="6">
    <location>
        <position position="35"/>
    </location>
    <ligand>
        <name>NAD(+)</name>
        <dbReference type="ChEBI" id="CHEBI:57540"/>
    </ligand>
</feature>
<comment type="similarity">
    <text evidence="6">Belongs to the DarT ADP-ribosyltransferase family.</text>
</comment>
<gene>
    <name evidence="8" type="ORF">GEAMG1_0330</name>
</gene>
<protein>
    <submittedName>
        <fullName evidence="8">DarT domain-containing protein</fullName>
    </submittedName>
</protein>
<sequence>MNLIQQECVNRGITRICHFTQSRNLAHIFDDPLGLCSKRTLQEYDMPHNPTDPDRYDGRDDLICCSIEYPNTYYFAKVREQDHLFKDWVVLMIDPSYLWHPETCFCPCNAARSRGSYIQTGINGFRSLYADTSPGITFSRLARHIPAAPTDIQAEVLLKDPIPLDSITGIAVQTAEQAQREICRLELQGITMDKPMYIVLDFFQRSTLQNTFGTGLIQRGVRATETLYENGGLHDR</sequence>
<comment type="caution">
    <text evidence="6">Lacks conserved residue(s) required for the propagation of feature annotation.</text>
</comment>
<dbReference type="EMBL" id="OW150024">
    <property type="protein sequence ID" value="CAH2030152.1"/>
    <property type="molecule type" value="Genomic_DNA"/>
</dbReference>
<evidence type="ECO:0000256" key="2">
    <source>
        <dbReference type="ARBA" id="ARBA00022676"/>
    </source>
</evidence>
<dbReference type="InterPro" id="IPR029494">
    <property type="entry name" value="DarT"/>
</dbReference>
<dbReference type="Proteomes" id="UP001295463">
    <property type="component" value="Chromosome"/>
</dbReference>
<keyword evidence="5 6" id="KW-0238">DNA-binding</keyword>
<evidence type="ECO:0000259" key="7">
    <source>
        <dbReference type="PROSITE" id="PS52018"/>
    </source>
</evidence>
<keyword evidence="4 6" id="KW-0548">Nucleotidyltransferase</keyword>
<evidence type="ECO:0000256" key="6">
    <source>
        <dbReference type="PROSITE-ProRule" id="PRU01362"/>
    </source>
</evidence>
<feature type="binding site" evidence="6">
    <location>
        <position position="55"/>
    </location>
    <ligand>
        <name>NAD(+)</name>
        <dbReference type="ChEBI" id="CHEBI:57540"/>
    </ligand>
</feature>
<evidence type="ECO:0000256" key="4">
    <source>
        <dbReference type="ARBA" id="ARBA00022695"/>
    </source>
</evidence>
<evidence type="ECO:0000313" key="8">
    <source>
        <dbReference type="EMBL" id="CAH2030152.1"/>
    </source>
</evidence>